<proteinExistence type="predicted"/>
<dbReference type="GeneID" id="20205617"/>
<dbReference type="EMBL" id="AMQM01005480">
    <property type="status" value="NOT_ANNOTATED_CDS"/>
    <property type="molecule type" value="Genomic_DNA"/>
</dbReference>
<dbReference type="Proteomes" id="UP000015101">
    <property type="component" value="Unassembled WGS sequence"/>
</dbReference>
<name>T1F9W8_HELRO</name>
<evidence type="ECO:0000313" key="2">
    <source>
        <dbReference type="EnsemblMetazoa" id="HelroP175927"/>
    </source>
</evidence>
<dbReference type="AlphaFoldDB" id="T1F9W8"/>
<reference evidence="2" key="3">
    <citation type="submission" date="2015-06" db="UniProtKB">
        <authorList>
            <consortium name="EnsemblMetazoa"/>
        </authorList>
    </citation>
    <scope>IDENTIFICATION</scope>
</reference>
<sequence length="129" mass="14573">MSTQRTSTFSSLNELLSFRVGKLEYGFQRLHCFVFSSRLGDCLCYWVQMAATKFCGPRAFATSFHVKIFLRPFYALIPVTGDLLKTCGDGYTASRVTEQSYLGLTMLTSNEEEPKKCGLKTAHSQLFLK</sequence>
<dbReference type="CTD" id="20205617"/>
<dbReference type="RefSeq" id="XP_009021540.1">
    <property type="nucleotide sequence ID" value="XM_009023292.1"/>
</dbReference>
<dbReference type="EMBL" id="KB096945">
    <property type="protein sequence ID" value="ESO00490.1"/>
    <property type="molecule type" value="Genomic_DNA"/>
</dbReference>
<evidence type="ECO:0000313" key="1">
    <source>
        <dbReference type="EMBL" id="ESO00490.1"/>
    </source>
</evidence>
<dbReference type="InParanoid" id="T1F9W8"/>
<gene>
    <name evidence="2" type="primary">20205617</name>
    <name evidence="1" type="ORF">HELRODRAFT_175927</name>
</gene>
<evidence type="ECO:0000313" key="3">
    <source>
        <dbReference type="Proteomes" id="UP000015101"/>
    </source>
</evidence>
<dbReference type="EnsemblMetazoa" id="HelroT175927">
    <property type="protein sequence ID" value="HelroP175927"/>
    <property type="gene ID" value="HelroG175927"/>
</dbReference>
<dbReference type="KEGG" id="hro:HELRODRAFT_175927"/>
<accession>T1F9W8</accession>
<organism evidence="2 3">
    <name type="scientific">Helobdella robusta</name>
    <name type="common">Californian leech</name>
    <dbReference type="NCBI Taxonomy" id="6412"/>
    <lineage>
        <taxon>Eukaryota</taxon>
        <taxon>Metazoa</taxon>
        <taxon>Spiralia</taxon>
        <taxon>Lophotrochozoa</taxon>
        <taxon>Annelida</taxon>
        <taxon>Clitellata</taxon>
        <taxon>Hirudinea</taxon>
        <taxon>Rhynchobdellida</taxon>
        <taxon>Glossiphoniidae</taxon>
        <taxon>Helobdella</taxon>
    </lineage>
</organism>
<dbReference type="HOGENOM" id="CLU_1951113_0_0_1"/>
<protein>
    <submittedName>
        <fullName evidence="1 2">Uncharacterized protein</fullName>
    </submittedName>
</protein>
<reference evidence="1 3" key="2">
    <citation type="journal article" date="2013" name="Nature">
        <title>Insights into bilaterian evolution from three spiralian genomes.</title>
        <authorList>
            <person name="Simakov O."/>
            <person name="Marletaz F."/>
            <person name="Cho S.J."/>
            <person name="Edsinger-Gonzales E."/>
            <person name="Havlak P."/>
            <person name="Hellsten U."/>
            <person name="Kuo D.H."/>
            <person name="Larsson T."/>
            <person name="Lv J."/>
            <person name="Arendt D."/>
            <person name="Savage R."/>
            <person name="Osoegawa K."/>
            <person name="de Jong P."/>
            <person name="Grimwood J."/>
            <person name="Chapman J.A."/>
            <person name="Shapiro H."/>
            <person name="Aerts A."/>
            <person name="Otillar R.P."/>
            <person name="Terry A.Y."/>
            <person name="Boore J.L."/>
            <person name="Grigoriev I.V."/>
            <person name="Lindberg D.R."/>
            <person name="Seaver E.C."/>
            <person name="Weisblat D.A."/>
            <person name="Putnam N.H."/>
            <person name="Rokhsar D.S."/>
        </authorList>
    </citation>
    <scope>NUCLEOTIDE SEQUENCE</scope>
</reference>
<reference evidence="3" key="1">
    <citation type="submission" date="2012-12" db="EMBL/GenBank/DDBJ databases">
        <authorList>
            <person name="Hellsten U."/>
            <person name="Grimwood J."/>
            <person name="Chapman J.A."/>
            <person name="Shapiro H."/>
            <person name="Aerts A."/>
            <person name="Otillar R.P."/>
            <person name="Terry A.Y."/>
            <person name="Boore J.L."/>
            <person name="Simakov O."/>
            <person name="Marletaz F."/>
            <person name="Cho S.-J."/>
            <person name="Edsinger-Gonzales E."/>
            <person name="Havlak P."/>
            <person name="Kuo D.-H."/>
            <person name="Larsson T."/>
            <person name="Lv J."/>
            <person name="Arendt D."/>
            <person name="Savage R."/>
            <person name="Osoegawa K."/>
            <person name="de Jong P."/>
            <person name="Lindberg D.R."/>
            <person name="Seaver E.C."/>
            <person name="Weisblat D.A."/>
            <person name="Putnam N.H."/>
            <person name="Grigoriev I.V."/>
            <person name="Rokhsar D.S."/>
        </authorList>
    </citation>
    <scope>NUCLEOTIDE SEQUENCE</scope>
</reference>
<keyword evidence="3" id="KW-1185">Reference proteome</keyword>